<dbReference type="Proteomes" id="UP000193427">
    <property type="component" value="Chromosome"/>
</dbReference>
<evidence type="ECO:0000256" key="4">
    <source>
        <dbReference type="ARBA" id="ARBA00022803"/>
    </source>
</evidence>
<dbReference type="OrthoDB" id="9776053at2"/>
<dbReference type="GO" id="GO:0017004">
    <property type="term" value="P:cytochrome complex assembly"/>
    <property type="evidence" value="ECO:0007669"/>
    <property type="project" value="UniProtKB-KW"/>
</dbReference>
<evidence type="ECO:0000259" key="6">
    <source>
        <dbReference type="Pfam" id="PF23892"/>
    </source>
</evidence>
<keyword evidence="2" id="KW-0677">Repeat</keyword>
<evidence type="ECO:0000256" key="2">
    <source>
        <dbReference type="ARBA" id="ARBA00022737"/>
    </source>
</evidence>
<evidence type="ECO:0000256" key="1">
    <source>
        <dbReference type="ARBA" id="ARBA00004196"/>
    </source>
</evidence>
<dbReference type="AlphaFoldDB" id="A0A1W6L880"/>
<dbReference type="RefSeq" id="WP_085750700.1">
    <property type="nucleotide sequence ID" value="NZ_BSPR01000023.1"/>
</dbReference>
<feature type="compositionally biased region" description="Low complexity" evidence="5">
    <location>
        <begin position="275"/>
        <end position="293"/>
    </location>
</feature>
<feature type="region of interest" description="Disordered" evidence="5">
    <location>
        <begin position="389"/>
        <end position="410"/>
    </location>
</feature>
<dbReference type="PANTHER" id="PTHR47870">
    <property type="entry name" value="CYTOCHROME C-TYPE BIOGENESIS PROTEIN CCMH"/>
    <property type="match status" value="1"/>
</dbReference>
<dbReference type="Pfam" id="PF23914">
    <property type="entry name" value="TPR_CcmH_CycH"/>
    <property type="match status" value="1"/>
</dbReference>
<feature type="domain" description="Cytochrome c-type biogenesis protein H TPR" evidence="7">
    <location>
        <begin position="139"/>
        <end position="257"/>
    </location>
</feature>
<dbReference type="Gene3D" id="1.25.40.10">
    <property type="entry name" value="Tetratricopeptide repeat domain"/>
    <property type="match status" value="1"/>
</dbReference>
<sequence>MTAFLSLAAVLTLLVVVRLLWPLWRGTRRDTLTVAQLNSKVYRDQLQELERDLARGQLTEATYGEARDELQRRLLQDVTPGADKPAAAAPAGRWTAVLLAVLVPLGAAGLYTRVGNAAAIDAATRPAAPENVLAAVANLAEALRKNPDNPQGWLLLARSYRKMERFPESVAAYEHAKALVDQDPDLLVEQADTIAAATGDNIEGRPMELVHKALALDPKHPMSLMLMGMSAYRKGDFAGAIGQWQVLMTVLPPDSPEAQQVQANIDQARQEGGLPAQASAAPAPAVKQAPAAQDTPAPSAPAQAAGNGRVMGEVTLSPALAAQLRPDDVLFVIARPDDGSRAPLAVLRKRAGDLPLQFTLDDTLAMMPDRTISKAKGVILVARISKSGQPIPQPGDLTSEASTPVPPGTTGIRLVIDRQL</sequence>
<keyword evidence="9" id="KW-1185">Reference proteome</keyword>
<dbReference type="STRING" id="946333.A4W93_11245"/>
<evidence type="ECO:0000256" key="5">
    <source>
        <dbReference type="SAM" id="MobiDB-lite"/>
    </source>
</evidence>
<dbReference type="NCBIfam" id="TIGR03142">
    <property type="entry name" value="cytochro_ccmI"/>
    <property type="match status" value="1"/>
</dbReference>
<evidence type="ECO:0000256" key="3">
    <source>
        <dbReference type="ARBA" id="ARBA00022748"/>
    </source>
</evidence>
<comment type="subcellular location">
    <subcellularLocation>
        <location evidence="1">Cell envelope</location>
    </subcellularLocation>
</comment>
<accession>A0A1W6L880</accession>
<dbReference type="InterPro" id="IPR056413">
    <property type="entry name" value="TPR_CcmH_CycH"/>
</dbReference>
<proteinExistence type="predicted"/>
<dbReference type="SUPFAM" id="SSF48452">
    <property type="entry name" value="TPR-like"/>
    <property type="match status" value="1"/>
</dbReference>
<dbReference type="GO" id="GO:0005886">
    <property type="term" value="C:plasma membrane"/>
    <property type="evidence" value="ECO:0007669"/>
    <property type="project" value="TreeGrafter"/>
</dbReference>
<dbReference type="PANTHER" id="PTHR47870:SF4">
    <property type="entry name" value="CYTOCHROME C-TYPE BIOGENESIS PROTEIN CYCH"/>
    <property type="match status" value="1"/>
</dbReference>
<dbReference type="InterPro" id="IPR011990">
    <property type="entry name" value="TPR-like_helical_dom_sf"/>
</dbReference>
<keyword evidence="4" id="KW-0802">TPR repeat</keyword>
<dbReference type="KEGG" id="rgu:A4W93_11245"/>
<dbReference type="InterPro" id="IPR017560">
    <property type="entry name" value="Cyt_c_biogenesis_CcmI"/>
</dbReference>
<reference evidence="8 9" key="1">
    <citation type="submission" date="2016-04" db="EMBL/GenBank/DDBJ databases">
        <title>Complete genome sequence of natural rubber-degrading, novel Gram-negative bacterium, Rhizobacter gummiphilus strain NS21.</title>
        <authorList>
            <person name="Tabata M."/>
            <person name="Kasai D."/>
            <person name="Fukuda M."/>
        </authorList>
    </citation>
    <scope>NUCLEOTIDE SEQUENCE [LARGE SCALE GENOMIC DNA]</scope>
    <source>
        <strain evidence="8 9">NS21</strain>
    </source>
</reference>
<dbReference type="InterPro" id="IPR051263">
    <property type="entry name" value="C-type_cytochrome_biogenesis"/>
</dbReference>
<protein>
    <submittedName>
        <fullName evidence="8">Uncharacterized protein</fullName>
    </submittedName>
</protein>
<keyword evidence="3" id="KW-0201">Cytochrome c-type biogenesis</keyword>
<name>A0A1W6L880_9BURK</name>
<dbReference type="GO" id="GO:0030313">
    <property type="term" value="C:cell envelope"/>
    <property type="evidence" value="ECO:0007669"/>
    <property type="project" value="UniProtKB-SubCell"/>
</dbReference>
<dbReference type="EMBL" id="CP015118">
    <property type="protein sequence ID" value="ARN20426.1"/>
    <property type="molecule type" value="Genomic_DNA"/>
</dbReference>
<gene>
    <name evidence="8" type="ORF">A4W93_11245</name>
</gene>
<feature type="region of interest" description="Disordered" evidence="5">
    <location>
        <begin position="272"/>
        <end position="306"/>
    </location>
</feature>
<organism evidence="8 9">
    <name type="scientific">Piscinibacter gummiphilus</name>
    <dbReference type="NCBI Taxonomy" id="946333"/>
    <lineage>
        <taxon>Bacteria</taxon>
        <taxon>Pseudomonadati</taxon>
        <taxon>Pseudomonadota</taxon>
        <taxon>Betaproteobacteria</taxon>
        <taxon>Burkholderiales</taxon>
        <taxon>Sphaerotilaceae</taxon>
        <taxon>Piscinibacter</taxon>
    </lineage>
</organism>
<evidence type="ECO:0000313" key="8">
    <source>
        <dbReference type="EMBL" id="ARN20426.1"/>
    </source>
</evidence>
<feature type="domain" description="Cytochrome c-type biogenesis protein H Ig-like" evidence="6">
    <location>
        <begin position="313"/>
        <end position="417"/>
    </location>
</feature>
<evidence type="ECO:0000313" key="9">
    <source>
        <dbReference type="Proteomes" id="UP000193427"/>
    </source>
</evidence>
<dbReference type="InterPro" id="IPR056412">
    <property type="entry name" value="Ig_CycH"/>
</dbReference>
<evidence type="ECO:0000259" key="7">
    <source>
        <dbReference type="Pfam" id="PF23914"/>
    </source>
</evidence>
<dbReference type="Pfam" id="PF23892">
    <property type="entry name" value="Ig_CycH"/>
    <property type="match status" value="1"/>
</dbReference>